<accession>A0A3N4UF26</accession>
<name>A0A3N4UF26_9RHOB</name>
<feature type="domain" description="FAD-binding PCMH-type" evidence="2">
    <location>
        <begin position="13"/>
        <end position="179"/>
    </location>
</feature>
<dbReference type="GO" id="GO:0071949">
    <property type="term" value="F:FAD binding"/>
    <property type="evidence" value="ECO:0007669"/>
    <property type="project" value="InterPro"/>
</dbReference>
<proteinExistence type="predicted"/>
<dbReference type="Pfam" id="PF01565">
    <property type="entry name" value="FAD_binding_4"/>
    <property type="match status" value="1"/>
</dbReference>
<dbReference type="RefSeq" id="WP_123792551.1">
    <property type="nucleotide sequence ID" value="NZ_RKQK01000002.1"/>
</dbReference>
<protein>
    <submittedName>
        <fullName evidence="3">Decaprenylphospho-beta-D-ribofuranose 2-oxidase</fullName>
    </submittedName>
</protein>
<keyword evidence="4" id="KW-1185">Reference proteome</keyword>
<organism evidence="3 4">
    <name type="scientific">Pacificibacter maritimus</name>
    <dbReference type="NCBI Taxonomy" id="762213"/>
    <lineage>
        <taxon>Bacteria</taxon>
        <taxon>Pseudomonadati</taxon>
        <taxon>Pseudomonadota</taxon>
        <taxon>Alphaproteobacteria</taxon>
        <taxon>Rhodobacterales</taxon>
        <taxon>Roseobacteraceae</taxon>
        <taxon>Pacificibacter</taxon>
    </lineage>
</organism>
<comment type="caution">
    <text evidence="3">The sequence shown here is derived from an EMBL/GenBank/DDBJ whole genome shotgun (WGS) entry which is preliminary data.</text>
</comment>
<dbReference type="PANTHER" id="PTHR43762:SF1">
    <property type="entry name" value="D-ARABINONO-1,4-LACTONE OXIDASE"/>
    <property type="match status" value="1"/>
</dbReference>
<dbReference type="InterPro" id="IPR006094">
    <property type="entry name" value="Oxid_FAD_bind_N"/>
</dbReference>
<dbReference type="InterPro" id="IPR016166">
    <property type="entry name" value="FAD-bd_PCMH"/>
</dbReference>
<dbReference type="InterPro" id="IPR036318">
    <property type="entry name" value="FAD-bd_PCMH-like_sf"/>
</dbReference>
<dbReference type="GO" id="GO:0016899">
    <property type="term" value="F:oxidoreductase activity, acting on the CH-OH group of donors, oxygen as acceptor"/>
    <property type="evidence" value="ECO:0007669"/>
    <property type="project" value="InterPro"/>
</dbReference>
<keyword evidence="1" id="KW-0274">FAD</keyword>
<dbReference type="Gene3D" id="3.30.465.10">
    <property type="match status" value="1"/>
</dbReference>
<dbReference type="SUPFAM" id="SSF56176">
    <property type="entry name" value="FAD-binding/transporter-associated domain-like"/>
    <property type="match status" value="1"/>
</dbReference>
<dbReference type="AlphaFoldDB" id="A0A3N4UF26"/>
<dbReference type="InterPro" id="IPR016169">
    <property type="entry name" value="FAD-bd_PCMH_sub2"/>
</dbReference>
<dbReference type="OrthoDB" id="143770at2"/>
<dbReference type="EMBL" id="RKQK01000002">
    <property type="protein sequence ID" value="RPE67065.1"/>
    <property type="molecule type" value="Genomic_DNA"/>
</dbReference>
<keyword evidence="1" id="KW-0285">Flavoprotein</keyword>
<evidence type="ECO:0000313" key="3">
    <source>
        <dbReference type="EMBL" id="RPE67065.1"/>
    </source>
</evidence>
<dbReference type="Proteomes" id="UP000269689">
    <property type="component" value="Unassembled WGS sequence"/>
</dbReference>
<sequence length="446" mass="48428">MSWKPLETMGWGRASAAFGDVARPERVAHLKKLLSLGAMPAFGMRRSYGDAPLTSSEKSLDMTRLDRVLDFDAATGLVHVEAGLPIGDLGRMFAAQDWLPPVSPGTGFATIGGCIANDVHGKNHHVVGSFGQHVTEITLIQGDKTRVITPNDSAEFQATVGGLGQTGVIASAKIQMMPCKGDLMVLTERRIDDLDEFFMAFEDATKDFTVGWIDATAKGDRLGRGVLEEGEITSGVNRSSGKTKSVPFNAPAWALSAPIVRLFNELYFRRVPRSGRTSVKPITDPFFPLDAIHNWNRLYGKAGFNQFQCVVPLNAKDSLREMLERISASGLASPLAVLKKMGAGRAGYMSFPMEGYTLAVDFPNRGAADYLIRDLTNMAREAGGRIYFAKDGVAKPQQIDGMYPDQDAWRKVVNEIDPTYANATNLVTRLNLRGPAPETKPAGESA</sequence>
<dbReference type="PANTHER" id="PTHR43762">
    <property type="entry name" value="L-GULONOLACTONE OXIDASE"/>
    <property type="match status" value="1"/>
</dbReference>
<dbReference type="PROSITE" id="PS51387">
    <property type="entry name" value="FAD_PCMH"/>
    <property type="match status" value="1"/>
</dbReference>
<reference evidence="3 4" key="1">
    <citation type="submission" date="2018-11" db="EMBL/GenBank/DDBJ databases">
        <title>Genomic Encyclopedia of Type Strains, Phase IV (KMG-IV): sequencing the most valuable type-strain genomes for metagenomic binning, comparative biology and taxonomic classification.</title>
        <authorList>
            <person name="Goeker M."/>
        </authorList>
    </citation>
    <scope>NUCLEOTIDE SEQUENCE [LARGE SCALE GENOMIC DNA]</scope>
    <source>
        <strain evidence="3 4">DSM 104731</strain>
    </source>
</reference>
<evidence type="ECO:0000256" key="1">
    <source>
        <dbReference type="ARBA" id="ARBA00022827"/>
    </source>
</evidence>
<gene>
    <name evidence="3" type="ORF">EDD53_1469</name>
</gene>
<evidence type="ECO:0000313" key="4">
    <source>
        <dbReference type="Proteomes" id="UP000269689"/>
    </source>
</evidence>
<dbReference type="InterPro" id="IPR010031">
    <property type="entry name" value="FAD_lactone_oxidase-like"/>
</dbReference>
<evidence type="ECO:0000259" key="2">
    <source>
        <dbReference type="PROSITE" id="PS51387"/>
    </source>
</evidence>